<organism evidence="6">
    <name type="scientific">Octactis speculum</name>
    <dbReference type="NCBI Taxonomy" id="3111310"/>
    <lineage>
        <taxon>Eukaryota</taxon>
        <taxon>Sar</taxon>
        <taxon>Stramenopiles</taxon>
        <taxon>Ochrophyta</taxon>
        <taxon>Dictyochophyceae</taxon>
        <taxon>Dictyochales</taxon>
        <taxon>Dictyochaceae</taxon>
        <taxon>Octactis</taxon>
    </lineage>
</organism>
<accession>A0A7S2DPQ1</accession>
<comment type="similarity">
    <text evidence="1">Belongs to the aldehyde dehydrogenase family.</text>
</comment>
<protein>
    <recommendedName>
        <fullName evidence="5">Aldehyde dehydrogenase domain-containing protein</fullName>
    </recommendedName>
</protein>
<dbReference type="PROSITE" id="PS00070">
    <property type="entry name" value="ALDEHYDE_DEHYDR_CYS"/>
    <property type="match status" value="1"/>
</dbReference>
<comment type="pathway">
    <text evidence="4">Amine and polyamine biosynthesis; betaine biosynthesis via choline pathway; betaine from betaine aldehyde: step 1/1.</text>
</comment>
<feature type="domain" description="Aldehyde dehydrogenase" evidence="5">
    <location>
        <begin position="2"/>
        <end position="206"/>
    </location>
</feature>
<evidence type="ECO:0000256" key="1">
    <source>
        <dbReference type="ARBA" id="ARBA00009986"/>
    </source>
</evidence>
<dbReference type="Pfam" id="PF00171">
    <property type="entry name" value="Aldedh"/>
    <property type="match status" value="1"/>
</dbReference>
<dbReference type="SUPFAM" id="SSF53720">
    <property type="entry name" value="ALDH-like"/>
    <property type="match status" value="1"/>
</dbReference>
<sequence length="220" mass="24113">MVGIFLCTGQVCSATSRLLLHESVRDQVLEGLVDAASRLRIGDPLDERTQMGPCVSPEQRDKVLSAVAKAQQEGCTELLTNPPPLPTQESGLSEGYYIRPHILLAPTRSALWKEEVFGPVLAVSTFTNDDEAVALANDSPYGLAHAVMSTAPERLQMYRKKLRAGVIWENCNQPLYPTTPFGGVKQSGFGREYGLIGLEEYVTHKTAISAVHGHTWSWYG</sequence>
<gene>
    <name evidence="6" type="ORF">DSPE1174_LOCUS24389</name>
</gene>
<dbReference type="InterPro" id="IPR016160">
    <property type="entry name" value="Ald_DH_CS_CYS"/>
</dbReference>
<evidence type="ECO:0000259" key="5">
    <source>
        <dbReference type="Pfam" id="PF00171"/>
    </source>
</evidence>
<dbReference type="EMBL" id="HBGS01047030">
    <property type="protein sequence ID" value="CAD9460648.1"/>
    <property type="molecule type" value="Transcribed_RNA"/>
</dbReference>
<dbReference type="GO" id="GO:0016620">
    <property type="term" value="F:oxidoreductase activity, acting on the aldehyde or oxo group of donors, NAD or NADP as acceptor"/>
    <property type="evidence" value="ECO:0007669"/>
    <property type="project" value="InterPro"/>
</dbReference>
<dbReference type="Gene3D" id="3.40.605.10">
    <property type="entry name" value="Aldehyde Dehydrogenase, Chain A, domain 1"/>
    <property type="match status" value="1"/>
</dbReference>
<keyword evidence="2" id="KW-0560">Oxidoreductase</keyword>
<dbReference type="InterPro" id="IPR016163">
    <property type="entry name" value="Ald_DH_C"/>
</dbReference>
<dbReference type="AlphaFoldDB" id="A0A7S2DPQ1"/>
<dbReference type="Gene3D" id="3.40.309.10">
    <property type="entry name" value="Aldehyde Dehydrogenase, Chain A, domain 2"/>
    <property type="match status" value="1"/>
</dbReference>
<reference evidence="6" key="1">
    <citation type="submission" date="2021-01" db="EMBL/GenBank/DDBJ databases">
        <authorList>
            <person name="Corre E."/>
            <person name="Pelletier E."/>
            <person name="Niang G."/>
            <person name="Scheremetjew M."/>
            <person name="Finn R."/>
            <person name="Kale V."/>
            <person name="Holt S."/>
            <person name="Cochrane G."/>
            <person name="Meng A."/>
            <person name="Brown T."/>
            <person name="Cohen L."/>
        </authorList>
    </citation>
    <scope>NUCLEOTIDE SEQUENCE</scope>
    <source>
        <strain evidence="6">CCMP1381</strain>
    </source>
</reference>
<dbReference type="PANTHER" id="PTHR43860">
    <property type="entry name" value="BETAINE ALDEHYDE DEHYDROGENASE"/>
    <property type="match status" value="1"/>
</dbReference>
<evidence type="ECO:0000256" key="4">
    <source>
        <dbReference type="ARBA" id="ARBA00037921"/>
    </source>
</evidence>
<dbReference type="InterPro" id="IPR016161">
    <property type="entry name" value="Ald_DH/histidinol_DH"/>
</dbReference>
<evidence type="ECO:0000256" key="2">
    <source>
        <dbReference type="ARBA" id="ARBA00023002"/>
    </source>
</evidence>
<name>A0A7S2DPQ1_9STRA</name>
<keyword evidence="3" id="KW-0520">NAD</keyword>
<proteinExistence type="inferred from homology"/>
<dbReference type="InterPro" id="IPR016162">
    <property type="entry name" value="Ald_DH_N"/>
</dbReference>
<dbReference type="PANTHER" id="PTHR43860:SF2">
    <property type="entry name" value="BETAINE ALDEHYDE DEHYDROGENASE-RELATED"/>
    <property type="match status" value="1"/>
</dbReference>
<evidence type="ECO:0000256" key="3">
    <source>
        <dbReference type="ARBA" id="ARBA00023027"/>
    </source>
</evidence>
<evidence type="ECO:0000313" key="6">
    <source>
        <dbReference type="EMBL" id="CAD9460648.1"/>
    </source>
</evidence>
<dbReference type="InterPro" id="IPR015590">
    <property type="entry name" value="Aldehyde_DH_dom"/>
</dbReference>